<dbReference type="OrthoDB" id="5043642at2759"/>
<dbReference type="Pfam" id="PF11927">
    <property type="entry name" value="HODM_asu-like"/>
    <property type="match status" value="1"/>
</dbReference>
<organism evidence="2 3">
    <name type="scientific">Polyplosphaeria fusca</name>
    <dbReference type="NCBI Taxonomy" id="682080"/>
    <lineage>
        <taxon>Eukaryota</taxon>
        <taxon>Fungi</taxon>
        <taxon>Dikarya</taxon>
        <taxon>Ascomycota</taxon>
        <taxon>Pezizomycotina</taxon>
        <taxon>Dothideomycetes</taxon>
        <taxon>Pleosporomycetidae</taxon>
        <taxon>Pleosporales</taxon>
        <taxon>Tetraplosphaeriaceae</taxon>
        <taxon>Polyplosphaeria</taxon>
    </lineage>
</organism>
<sequence>MLCFDILHQPYAWAIVPSVLALVLYIYTRRRSKHILKTPTSYTSPPTPTKELVPEDAYTNIVPLPDFDLTSTPPIKIRPFKPKYHLTMALENITLSDLIVMDNTYESRIALRKHLIQTHPQDILAAQPPATDAIFEFYTWITSTYLPQRFPTLFTLLPNGLLNTITQETVPLTPNSPLAALRTLGTTIDTDFLFLLPSSLPSDTNRYRLHAFISCFPSGFSTPQKLGLRLDEIHAPVPGYRDKLERSMDRFFASLPAGKIVRRVNWSVTTHGELFCLAGTHLSEEEMRRREEEGEEEKEWGLDKTVLRCERQTLHRLPRSGALVFGFKTYQYGIGEGV</sequence>
<evidence type="ECO:0000256" key="1">
    <source>
        <dbReference type="SAM" id="Phobius"/>
    </source>
</evidence>
<keyword evidence="3" id="KW-1185">Reference proteome</keyword>
<dbReference type="EMBL" id="ML996140">
    <property type="protein sequence ID" value="KAF2735032.1"/>
    <property type="molecule type" value="Genomic_DNA"/>
</dbReference>
<evidence type="ECO:0000313" key="3">
    <source>
        <dbReference type="Proteomes" id="UP000799444"/>
    </source>
</evidence>
<reference evidence="2" key="1">
    <citation type="journal article" date="2020" name="Stud. Mycol.">
        <title>101 Dothideomycetes genomes: a test case for predicting lifestyles and emergence of pathogens.</title>
        <authorList>
            <person name="Haridas S."/>
            <person name="Albert R."/>
            <person name="Binder M."/>
            <person name="Bloem J."/>
            <person name="Labutti K."/>
            <person name="Salamov A."/>
            <person name="Andreopoulos B."/>
            <person name="Baker S."/>
            <person name="Barry K."/>
            <person name="Bills G."/>
            <person name="Bluhm B."/>
            <person name="Cannon C."/>
            <person name="Castanera R."/>
            <person name="Culley D."/>
            <person name="Daum C."/>
            <person name="Ezra D."/>
            <person name="Gonzalez J."/>
            <person name="Henrissat B."/>
            <person name="Kuo A."/>
            <person name="Liang C."/>
            <person name="Lipzen A."/>
            <person name="Lutzoni F."/>
            <person name="Magnuson J."/>
            <person name="Mondo S."/>
            <person name="Nolan M."/>
            <person name="Ohm R."/>
            <person name="Pangilinan J."/>
            <person name="Park H.-J."/>
            <person name="Ramirez L."/>
            <person name="Alfaro M."/>
            <person name="Sun H."/>
            <person name="Tritt A."/>
            <person name="Yoshinaga Y."/>
            <person name="Zwiers L.-H."/>
            <person name="Turgeon B."/>
            <person name="Goodwin S."/>
            <person name="Spatafora J."/>
            <person name="Crous P."/>
            <person name="Grigoriev I."/>
        </authorList>
    </citation>
    <scope>NUCLEOTIDE SEQUENCE</scope>
    <source>
        <strain evidence="2">CBS 125425</strain>
    </source>
</reference>
<proteinExistence type="predicted"/>
<keyword evidence="1" id="KW-0812">Transmembrane</keyword>
<gene>
    <name evidence="2" type="ORF">EJ04DRAFT_222001</name>
</gene>
<keyword evidence="1" id="KW-0472">Membrane</keyword>
<feature type="transmembrane region" description="Helical" evidence="1">
    <location>
        <begin position="6"/>
        <end position="27"/>
    </location>
</feature>
<keyword evidence="1" id="KW-1133">Transmembrane helix</keyword>
<dbReference type="Proteomes" id="UP000799444">
    <property type="component" value="Unassembled WGS sequence"/>
</dbReference>
<name>A0A9P4QWL2_9PLEO</name>
<accession>A0A9P4QWL2</accession>
<protein>
    <submittedName>
        <fullName evidence="2">Uncharacterized protein</fullName>
    </submittedName>
</protein>
<comment type="caution">
    <text evidence="2">The sequence shown here is derived from an EMBL/GenBank/DDBJ whole genome shotgun (WGS) entry which is preliminary data.</text>
</comment>
<evidence type="ECO:0000313" key="2">
    <source>
        <dbReference type="EMBL" id="KAF2735032.1"/>
    </source>
</evidence>
<dbReference type="InterPro" id="IPR021848">
    <property type="entry name" value="HODM_asu-like"/>
</dbReference>
<dbReference type="AlphaFoldDB" id="A0A9P4QWL2"/>